<dbReference type="AlphaFoldDB" id="A0A419SCW1"/>
<comment type="caution">
    <text evidence="1">The sequence shown here is derived from an EMBL/GenBank/DDBJ whole genome shotgun (WGS) entry which is preliminary data.</text>
</comment>
<evidence type="ECO:0000313" key="2">
    <source>
        <dbReference type="Proteomes" id="UP000283433"/>
    </source>
</evidence>
<evidence type="ECO:0008006" key="3">
    <source>
        <dbReference type="Google" id="ProtNLM"/>
    </source>
</evidence>
<organism evidence="1 2">
    <name type="scientific">Pelobium manganitolerans</name>
    <dbReference type="NCBI Taxonomy" id="1842495"/>
    <lineage>
        <taxon>Bacteria</taxon>
        <taxon>Pseudomonadati</taxon>
        <taxon>Bacteroidota</taxon>
        <taxon>Sphingobacteriia</taxon>
        <taxon>Sphingobacteriales</taxon>
        <taxon>Sphingobacteriaceae</taxon>
        <taxon>Pelobium</taxon>
    </lineage>
</organism>
<accession>A0A419SCW1</accession>
<reference evidence="1 2" key="1">
    <citation type="submission" date="2016-07" db="EMBL/GenBank/DDBJ databases">
        <title>Genome of Pelobium manganitolerans.</title>
        <authorList>
            <person name="Wu S."/>
            <person name="Wang G."/>
        </authorList>
    </citation>
    <scope>NUCLEOTIDE SEQUENCE [LARGE SCALE GENOMIC DNA]</scope>
    <source>
        <strain evidence="1 2">YS-25</strain>
    </source>
</reference>
<sequence length="102" mass="11892">MDAIKNGKIQKFEYCAELAWKTAKIYLEIKTGNMAMSPKAVYKSLFLNGLIDEGHYKLLFATVEDRNKLSHIYKEEMYDDVYKNLKTHLTALQNLVNVFNRP</sequence>
<name>A0A419SCW1_9SPHI</name>
<dbReference type="SUPFAM" id="SSF81593">
    <property type="entry name" value="Nucleotidyltransferase substrate binding subunit/domain"/>
    <property type="match status" value="1"/>
</dbReference>
<protein>
    <recommendedName>
        <fullName evidence="3">Nucleotidyltransferase</fullName>
    </recommendedName>
</protein>
<dbReference type="NCBIfam" id="TIGR01987">
    <property type="entry name" value="HI0074"/>
    <property type="match status" value="1"/>
</dbReference>
<dbReference type="InterPro" id="IPR010235">
    <property type="entry name" value="HepT"/>
</dbReference>
<evidence type="ECO:0000313" key="1">
    <source>
        <dbReference type="EMBL" id="RKD20446.1"/>
    </source>
</evidence>
<proteinExistence type="predicted"/>
<keyword evidence="2" id="KW-1185">Reference proteome</keyword>
<dbReference type="EMBL" id="MBTA01000001">
    <property type="protein sequence ID" value="RKD20446.1"/>
    <property type="molecule type" value="Genomic_DNA"/>
</dbReference>
<dbReference type="Proteomes" id="UP000283433">
    <property type="component" value="Unassembled WGS sequence"/>
</dbReference>
<gene>
    <name evidence="1" type="ORF">BCY91_02185</name>
</gene>
<dbReference type="Pfam" id="PF08780">
    <property type="entry name" value="NTase_sub_bind"/>
    <property type="match status" value="1"/>
</dbReference>
<dbReference type="Gene3D" id="1.20.120.330">
    <property type="entry name" value="Nucleotidyltransferases domain 2"/>
    <property type="match status" value="1"/>
</dbReference>